<proteinExistence type="inferred from homology"/>
<dbReference type="SUPFAM" id="SSF50494">
    <property type="entry name" value="Trypsin-like serine proteases"/>
    <property type="match status" value="1"/>
</dbReference>
<dbReference type="PANTHER" id="PTHR43343">
    <property type="entry name" value="PEPTIDASE S12"/>
    <property type="match status" value="1"/>
</dbReference>
<protein>
    <submittedName>
        <fullName evidence="5">Serine protease</fullName>
    </submittedName>
</protein>
<dbReference type="AlphaFoldDB" id="A0A3N5Y5X7"/>
<comment type="caution">
    <text evidence="5">The sequence shown here is derived from an EMBL/GenBank/DDBJ whole genome shotgun (WGS) entry which is preliminary data.</text>
</comment>
<dbReference type="InterPro" id="IPR043504">
    <property type="entry name" value="Peptidase_S1_PA_chymotrypsin"/>
</dbReference>
<keyword evidence="4" id="KW-0732">Signal</keyword>
<dbReference type="InterPro" id="IPR051201">
    <property type="entry name" value="Chloro_Bact_Ser_Proteases"/>
</dbReference>
<feature type="chain" id="PRO_5018067469" evidence="4">
    <location>
        <begin position="30"/>
        <end position="261"/>
    </location>
</feature>
<dbReference type="Gene3D" id="2.40.10.10">
    <property type="entry name" value="Trypsin-like serine proteases"/>
    <property type="match status" value="2"/>
</dbReference>
<name>A0A3N5Y5X7_9ALTE</name>
<keyword evidence="3" id="KW-0378">Hydrolase</keyword>
<evidence type="ECO:0000313" key="5">
    <source>
        <dbReference type="EMBL" id="RPJ65709.1"/>
    </source>
</evidence>
<dbReference type="EMBL" id="RPOK01000004">
    <property type="protein sequence ID" value="RPJ65709.1"/>
    <property type="molecule type" value="Genomic_DNA"/>
</dbReference>
<comment type="similarity">
    <text evidence="1">Belongs to the peptidase S1C family.</text>
</comment>
<evidence type="ECO:0000256" key="3">
    <source>
        <dbReference type="ARBA" id="ARBA00022801"/>
    </source>
</evidence>
<feature type="signal peptide" evidence="4">
    <location>
        <begin position="1"/>
        <end position="29"/>
    </location>
</feature>
<dbReference type="OrthoDB" id="212300at2"/>
<dbReference type="Pfam" id="PF13365">
    <property type="entry name" value="Trypsin_2"/>
    <property type="match status" value="1"/>
</dbReference>
<evidence type="ECO:0000313" key="6">
    <source>
        <dbReference type="Proteomes" id="UP000275281"/>
    </source>
</evidence>
<sequence>MVSHYKRKFEARFLILCCLVLGSIHSVHASVVDTIKQVTPSVVAIGIKTPLQYQGSKVLGTGFAVGDGSYVVTNYHVVSEPLAVDIVQFYVVLSGTGQEVNEIKAEVLAIDPIHDIAILKMDSELPPLKMASSTLLDVGTDIAFTGFPIGAVLGLYPATHKGSIAAITPDAIPAQNADLLTLNMLKRLKQPSLIYQLDATAFPGNSGSPVYDQKTGKVVGIINKVIVKDTKESALSNPTGISYAVPVEKIKSLAQKHNVDL</sequence>
<keyword evidence="6" id="KW-1185">Reference proteome</keyword>
<organism evidence="5 6">
    <name type="scientific">Alteromonas sediminis</name>
    <dbReference type="NCBI Taxonomy" id="2259342"/>
    <lineage>
        <taxon>Bacteria</taxon>
        <taxon>Pseudomonadati</taxon>
        <taxon>Pseudomonadota</taxon>
        <taxon>Gammaproteobacteria</taxon>
        <taxon>Alteromonadales</taxon>
        <taxon>Alteromonadaceae</taxon>
        <taxon>Alteromonas/Salinimonas group</taxon>
        <taxon>Alteromonas</taxon>
    </lineage>
</organism>
<dbReference type="GO" id="GO:0006508">
    <property type="term" value="P:proteolysis"/>
    <property type="evidence" value="ECO:0007669"/>
    <property type="project" value="UniProtKB-KW"/>
</dbReference>
<accession>A0A3N5Y5X7</accession>
<dbReference type="RefSeq" id="WP_124028340.1">
    <property type="nucleotide sequence ID" value="NZ_RPOK01000004.1"/>
</dbReference>
<gene>
    <name evidence="5" type="ORF">DRW07_12890</name>
</gene>
<reference evidence="5 6" key="1">
    <citation type="submission" date="2018-11" db="EMBL/GenBank/DDBJ databases">
        <authorList>
            <person name="Ye M.-Q."/>
            <person name="Du Z.-J."/>
        </authorList>
    </citation>
    <scope>NUCLEOTIDE SEQUENCE [LARGE SCALE GENOMIC DNA]</scope>
    <source>
        <strain evidence="5 6">U0105</strain>
    </source>
</reference>
<keyword evidence="2 5" id="KW-0645">Protease</keyword>
<evidence type="ECO:0000256" key="1">
    <source>
        <dbReference type="ARBA" id="ARBA00010541"/>
    </source>
</evidence>
<dbReference type="PANTHER" id="PTHR43343:SF3">
    <property type="entry name" value="PROTEASE DO-LIKE 8, CHLOROPLASTIC"/>
    <property type="match status" value="1"/>
</dbReference>
<dbReference type="InterPro" id="IPR009003">
    <property type="entry name" value="Peptidase_S1_PA"/>
</dbReference>
<evidence type="ECO:0000256" key="4">
    <source>
        <dbReference type="SAM" id="SignalP"/>
    </source>
</evidence>
<dbReference type="GO" id="GO:0008233">
    <property type="term" value="F:peptidase activity"/>
    <property type="evidence" value="ECO:0007669"/>
    <property type="project" value="UniProtKB-KW"/>
</dbReference>
<dbReference type="Proteomes" id="UP000275281">
    <property type="component" value="Unassembled WGS sequence"/>
</dbReference>
<evidence type="ECO:0000256" key="2">
    <source>
        <dbReference type="ARBA" id="ARBA00022670"/>
    </source>
</evidence>